<dbReference type="EMBL" id="JAUHJR010000012">
    <property type="protein sequence ID" value="MDN4163455.1"/>
    <property type="molecule type" value="Genomic_DNA"/>
</dbReference>
<feature type="domain" description="Acyl-CoA thioesterase-like N-terminal HotDog" evidence="3">
    <location>
        <begin position="40"/>
        <end position="118"/>
    </location>
</feature>
<comment type="similarity">
    <text evidence="1">Belongs to the C/M/P thioester hydrolase family.</text>
</comment>
<dbReference type="InterPro" id="IPR049450">
    <property type="entry name" value="ACOT8-like_C"/>
</dbReference>
<protein>
    <submittedName>
        <fullName evidence="5">Thioesterase family protein</fullName>
    </submittedName>
</protein>
<dbReference type="CDD" id="cd03444">
    <property type="entry name" value="Thioesterase_II_repeat1"/>
    <property type="match status" value="1"/>
</dbReference>
<dbReference type="InterPro" id="IPR029069">
    <property type="entry name" value="HotDog_dom_sf"/>
</dbReference>
<evidence type="ECO:0000256" key="2">
    <source>
        <dbReference type="ARBA" id="ARBA00022801"/>
    </source>
</evidence>
<dbReference type="PANTHER" id="PTHR11066">
    <property type="entry name" value="ACYL-COA THIOESTERASE"/>
    <property type="match status" value="1"/>
</dbReference>
<evidence type="ECO:0000256" key="1">
    <source>
        <dbReference type="ARBA" id="ARBA00006538"/>
    </source>
</evidence>
<feature type="domain" description="Acyl-CoA thioesterase-like C-terminal" evidence="4">
    <location>
        <begin position="156"/>
        <end position="289"/>
    </location>
</feature>
<proteinExistence type="inferred from homology"/>
<dbReference type="RefSeq" id="WP_300962768.1">
    <property type="nucleotide sequence ID" value="NZ_JAUHJR010000012.1"/>
</dbReference>
<evidence type="ECO:0000259" key="3">
    <source>
        <dbReference type="Pfam" id="PF13622"/>
    </source>
</evidence>
<dbReference type="Gene3D" id="2.40.160.210">
    <property type="entry name" value="Acyl-CoA thioesterase, double hotdog domain"/>
    <property type="match status" value="1"/>
</dbReference>
<reference evidence="5" key="1">
    <citation type="submission" date="2023-06" db="EMBL/GenBank/DDBJ databases">
        <title>Draft genome sequence of Nocardioides sp. SOB72.</title>
        <authorList>
            <person name="Zhang G."/>
        </authorList>
    </citation>
    <scope>NUCLEOTIDE SEQUENCE</scope>
    <source>
        <strain evidence="5">SOB72</strain>
    </source>
</reference>
<name>A0ABT8EZ42_9ACTN</name>
<accession>A0ABT8EZ42</accession>
<dbReference type="PANTHER" id="PTHR11066:SF34">
    <property type="entry name" value="ACYL-COENZYME A THIOESTERASE 8"/>
    <property type="match status" value="1"/>
</dbReference>
<dbReference type="InterPro" id="IPR003703">
    <property type="entry name" value="Acyl_CoA_thio"/>
</dbReference>
<dbReference type="Pfam" id="PF13622">
    <property type="entry name" value="4HBT_3"/>
    <property type="match status" value="1"/>
</dbReference>
<comment type="caution">
    <text evidence="5">The sequence shown here is derived from an EMBL/GenBank/DDBJ whole genome shotgun (WGS) entry which is preliminary data.</text>
</comment>
<evidence type="ECO:0000259" key="4">
    <source>
        <dbReference type="Pfam" id="PF20789"/>
    </source>
</evidence>
<sequence>MTSSDTVPATTLDELVDLLTLAPAGPDVWTARHSRLAVATRHVFGGLVLAQATVAAAGTVVESRAMHSLHAYFLRAGDPDVPLTLRVERTRNGRAFSHRRVVAEQAGRVVMELTCSFTSPTPGIAHATPAPAAPPPGSLRPDWEVLAPLPGTVGPGTVPSAFDQRSVGTPSRVARDRGEVADRSLLWFRADAARPLPDDPVLHRALLTYATDLMVLDATTRPHALSMLAGDLVPTTLDHAVWFHAPLRADEWWLHEVDSPWAGDGRAMARGRIWDTSGRLVAEVAQEGLLREP</sequence>
<dbReference type="Pfam" id="PF20789">
    <property type="entry name" value="4HBT_3C"/>
    <property type="match status" value="1"/>
</dbReference>
<gene>
    <name evidence="5" type="ORF">QWY29_18950</name>
</gene>
<dbReference type="InterPro" id="IPR049449">
    <property type="entry name" value="TesB_ACOT8-like_N"/>
</dbReference>
<dbReference type="CDD" id="cd03445">
    <property type="entry name" value="Thioesterase_II_repeat2"/>
    <property type="match status" value="1"/>
</dbReference>
<dbReference type="SUPFAM" id="SSF54637">
    <property type="entry name" value="Thioesterase/thiol ester dehydrase-isomerase"/>
    <property type="match status" value="2"/>
</dbReference>
<dbReference type="Proteomes" id="UP001168537">
    <property type="component" value="Unassembled WGS sequence"/>
</dbReference>
<evidence type="ECO:0000313" key="6">
    <source>
        <dbReference type="Proteomes" id="UP001168537"/>
    </source>
</evidence>
<keyword evidence="2" id="KW-0378">Hydrolase</keyword>
<dbReference type="InterPro" id="IPR042171">
    <property type="entry name" value="Acyl-CoA_hotdog"/>
</dbReference>
<keyword evidence="6" id="KW-1185">Reference proteome</keyword>
<organism evidence="5 6">
    <name type="scientific">Nocardioides abyssi</name>
    <dbReference type="NCBI Taxonomy" id="3058370"/>
    <lineage>
        <taxon>Bacteria</taxon>
        <taxon>Bacillati</taxon>
        <taxon>Actinomycetota</taxon>
        <taxon>Actinomycetes</taxon>
        <taxon>Propionibacteriales</taxon>
        <taxon>Nocardioidaceae</taxon>
        <taxon>Nocardioides</taxon>
    </lineage>
</organism>
<evidence type="ECO:0000313" key="5">
    <source>
        <dbReference type="EMBL" id="MDN4163455.1"/>
    </source>
</evidence>